<keyword evidence="1" id="KW-0812">Transmembrane</keyword>
<dbReference type="EnsemblPlants" id="Zm00001eb081000_T001">
    <property type="protein sequence ID" value="Zm00001eb081000_P001"/>
    <property type="gene ID" value="Zm00001eb081000"/>
</dbReference>
<evidence type="ECO:0000256" key="1">
    <source>
        <dbReference type="SAM" id="Phobius"/>
    </source>
</evidence>
<accession>A0A804MF91</accession>
<gene>
    <name evidence="2" type="primary">LOC100274454</name>
</gene>
<evidence type="ECO:0000313" key="3">
    <source>
        <dbReference type="Proteomes" id="UP000007305"/>
    </source>
</evidence>
<organism evidence="2 3">
    <name type="scientific">Zea mays</name>
    <name type="common">Maize</name>
    <dbReference type="NCBI Taxonomy" id="4577"/>
    <lineage>
        <taxon>Eukaryota</taxon>
        <taxon>Viridiplantae</taxon>
        <taxon>Streptophyta</taxon>
        <taxon>Embryophyta</taxon>
        <taxon>Tracheophyta</taxon>
        <taxon>Spermatophyta</taxon>
        <taxon>Magnoliopsida</taxon>
        <taxon>Liliopsida</taxon>
        <taxon>Poales</taxon>
        <taxon>Poaceae</taxon>
        <taxon>PACMAD clade</taxon>
        <taxon>Panicoideae</taxon>
        <taxon>Andropogonodae</taxon>
        <taxon>Andropogoneae</taxon>
        <taxon>Tripsacinae</taxon>
        <taxon>Zea</taxon>
    </lineage>
</organism>
<feature type="transmembrane region" description="Helical" evidence="1">
    <location>
        <begin position="398"/>
        <end position="420"/>
    </location>
</feature>
<dbReference type="Proteomes" id="UP000007305">
    <property type="component" value="Chromosome 2"/>
</dbReference>
<feature type="transmembrane region" description="Helical" evidence="1">
    <location>
        <begin position="426"/>
        <end position="444"/>
    </location>
</feature>
<dbReference type="AlphaFoldDB" id="A0A804MF91"/>
<protein>
    <submittedName>
        <fullName evidence="2">Uncharacterized protein</fullName>
    </submittedName>
</protein>
<keyword evidence="3" id="KW-1185">Reference proteome</keyword>
<reference evidence="3" key="1">
    <citation type="submission" date="2015-12" db="EMBL/GenBank/DDBJ databases">
        <title>Update maize B73 reference genome by single molecule sequencing technologies.</title>
        <authorList>
            <consortium name="Maize Genome Sequencing Project"/>
            <person name="Ware D."/>
        </authorList>
    </citation>
    <scope>NUCLEOTIDE SEQUENCE [LARGE SCALE GENOMIC DNA]</scope>
    <source>
        <strain evidence="3">cv. B73</strain>
    </source>
</reference>
<name>A0A804MF91_MAIZE</name>
<reference evidence="2" key="2">
    <citation type="submission" date="2019-07" db="EMBL/GenBank/DDBJ databases">
        <authorList>
            <person name="Seetharam A."/>
            <person name="Woodhouse M."/>
            <person name="Cannon E."/>
        </authorList>
    </citation>
    <scope>NUCLEOTIDE SEQUENCE [LARGE SCALE GENOMIC DNA]</scope>
    <source>
        <strain evidence="2">cv. B73</strain>
    </source>
</reference>
<dbReference type="InParanoid" id="A0A804MF91"/>
<dbReference type="Gramene" id="Zm00001eb081000_T001">
    <property type="protein sequence ID" value="Zm00001eb081000_P001"/>
    <property type="gene ID" value="Zm00001eb081000"/>
</dbReference>
<keyword evidence="1" id="KW-1133">Transmembrane helix</keyword>
<proteinExistence type="predicted"/>
<sequence length="476" mass="51148">MLPSVSDCHRVFRLVLAIIGPLQAAVIELHELLDRAAVGVGHAIYVRKRQQLLADVDAATARVPGAADLALALLDVRCRHRRIATGVGVGATVVVLFLLERCDLQRALRVAVQRLLLGDDLGPGVGVPGAHLVLQPLGLPDELAHLVEARAEVLDHGAEQRDLPGLLEVVGLAVRRRALVRLRLALRAPPGLPPRGPPRRRQAAVQREAPLRGLAVLDERRQQGPQRAVLDVVEAVQEGRRHRAPGVVQAGGGGHGQRQRARPLEPHLVLPPAAEAVGGAGHGHAGLVHHAIHEPARVARLHHLQHVPDDAVLRPEHRLAPVPALGRLLVVLGLLEQGRRRRRVVVSKGMEMERELGLAVAARAALELHEQQLVLPHALLEVSDLDGLGARLGVAEELLLAFGFLLVSGGSMVVVVVRTGAQDGLALARVIVVVLVFVHGRWLVGRMGRLLIVVDAFAVVLHDNVVWLRSCTHSCV</sequence>
<reference evidence="2" key="3">
    <citation type="submission" date="2021-05" db="UniProtKB">
        <authorList>
            <consortium name="EnsemblPlants"/>
        </authorList>
    </citation>
    <scope>IDENTIFICATION</scope>
    <source>
        <strain evidence="2">cv. B73</strain>
    </source>
</reference>
<keyword evidence="1" id="KW-0472">Membrane</keyword>
<evidence type="ECO:0000313" key="2">
    <source>
        <dbReference type="EnsemblPlants" id="Zm00001eb081000_P001"/>
    </source>
</evidence>